<protein>
    <submittedName>
        <fullName evidence="1">Uncharacterized protein</fullName>
    </submittedName>
</protein>
<name>A0ABU3DYC8_9FLAO</name>
<sequence length="129" mass="15399">MNMTKDYFTNLYRLLEVEFIQQALFELIEEKGNYSPLLVINHQDYFLSLSNESYYVFLLPVVTPKIAAKVCNYCKYIFNRKTIMVQLENSESIPMFEHQFFIKLKDIIQQAEHNGIMRNNLFLRLLSEV</sequence>
<evidence type="ECO:0000313" key="1">
    <source>
        <dbReference type="EMBL" id="MDT0688733.1"/>
    </source>
</evidence>
<keyword evidence="2" id="KW-1185">Reference proteome</keyword>
<dbReference type="Proteomes" id="UP001261624">
    <property type="component" value="Unassembled WGS sequence"/>
</dbReference>
<accession>A0ABU3DYC8</accession>
<organism evidence="1 2">
    <name type="scientific">Autumnicola patrickiae</name>
    <dbReference type="NCBI Taxonomy" id="3075591"/>
    <lineage>
        <taxon>Bacteria</taxon>
        <taxon>Pseudomonadati</taxon>
        <taxon>Bacteroidota</taxon>
        <taxon>Flavobacteriia</taxon>
        <taxon>Flavobacteriales</taxon>
        <taxon>Flavobacteriaceae</taxon>
        <taxon>Autumnicola</taxon>
    </lineage>
</organism>
<gene>
    <name evidence="1" type="ORF">RM549_03000</name>
</gene>
<dbReference type="EMBL" id="JAVRHM010000002">
    <property type="protein sequence ID" value="MDT0688733.1"/>
    <property type="molecule type" value="Genomic_DNA"/>
</dbReference>
<dbReference type="RefSeq" id="WP_311680860.1">
    <property type="nucleotide sequence ID" value="NZ_JAVRHM010000002.1"/>
</dbReference>
<proteinExistence type="predicted"/>
<reference evidence="1 2" key="1">
    <citation type="submission" date="2023-09" db="EMBL/GenBank/DDBJ databases">
        <authorList>
            <person name="Rey-Velasco X."/>
        </authorList>
    </citation>
    <scope>NUCLEOTIDE SEQUENCE [LARGE SCALE GENOMIC DNA]</scope>
    <source>
        <strain evidence="1 2">F188</strain>
    </source>
</reference>
<comment type="caution">
    <text evidence="1">The sequence shown here is derived from an EMBL/GenBank/DDBJ whole genome shotgun (WGS) entry which is preliminary data.</text>
</comment>
<evidence type="ECO:0000313" key="2">
    <source>
        <dbReference type="Proteomes" id="UP001261624"/>
    </source>
</evidence>